<dbReference type="Gene3D" id="1.10.1740.10">
    <property type="match status" value="1"/>
</dbReference>
<organism evidence="1 2">
    <name type="scientific">Microbulbifer bruguierae</name>
    <dbReference type="NCBI Taxonomy" id="3029061"/>
    <lineage>
        <taxon>Bacteria</taxon>
        <taxon>Pseudomonadati</taxon>
        <taxon>Pseudomonadota</taxon>
        <taxon>Gammaproteobacteria</taxon>
        <taxon>Cellvibrionales</taxon>
        <taxon>Microbulbiferaceae</taxon>
        <taxon>Microbulbifer</taxon>
    </lineage>
</organism>
<dbReference type="SUPFAM" id="SSF88946">
    <property type="entry name" value="Sigma2 domain of RNA polymerase sigma factors"/>
    <property type="match status" value="1"/>
</dbReference>
<name>A0ABY8N9X3_9GAMM</name>
<accession>A0ABY8N9X3</accession>
<proteinExistence type="predicted"/>
<sequence>MDTREQIFQQLMDDRGGIARLAIWQALPGFRSESSLRTFVYRIAHNRSVTAAPGDVSGTYIAFRGP</sequence>
<keyword evidence="2" id="KW-1185">Reference proteome</keyword>
<dbReference type="Proteomes" id="UP001236500">
    <property type="component" value="Chromosome"/>
</dbReference>
<reference evidence="1 2" key="1">
    <citation type="submission" date="2023-02" db="EMBL/GenBank/DDBJ databases">
        <title>Description and genomic characterization of Microbulbifer bruguierae sp. nov., isolated from the sediment of mangrove plant Bruguiera sexangula.</title>
        <authorList>
            <person name="Long M."/>
        </authorList>
    </citation>
    <scope>NUCLEOTIDE SEQUENCE [LARGE SCALE GENOMIC DNA]</scope>
    <source>
        <strain evidence="1 2">H12</strain>
    </source>
</reference>
<evidence type="ECO:0000313" key="2">
    <source>
        <dbReference type="Proteomes" id="UP001236500"/>
    </source>
</evidence>
<dbReference type="RefSeq" id="WP_280318745.1">
    <property type="nucleotide sequence ID" value="NZ_CP118605.1"/>
</dbReference>
<gene>
    <name evidence="1" type="ORF">PVT68_13110</name>
</gene>
<dbReference type="EMBL" id="CP118605">
    <property type="protein sequence ID" value="WGL15705.1"/>
    <property type="molecule type" value="Genomic_DNA"/>
</dbReference>
<protein>
    <submittedName>
        <fullName evidence="1">Sigma factor</fullName>
    </submittedName>
</protein>
<dbReference type="InterPro" id="IPR013325">
    <property type="entry name" value="RNA_pol_sigma_r2"/>
</dbReference>
<evidence type="ECO:0000313" key="1">
    <source>
        <dbReference type="EMBL" id="WGL15705.1"/>
    </source>
</evidence>